<organismHost>
    <name type="scientific">Pyramimonas plurioculata</name>
    <dbReference type="NCBI Taxonomy" id="36893"/>
</organismHost>
<evidence type="ECO:0000313" key="1">
    <source>
        <dbReference type="EMBL" id="QOI90624.1"/>
    </source>
</evidence>
<reference evidence="1" key="1">
    <citation type="submission" date="2020-06" db="EMBL/GenBank/DDBJ databases">
        <title>Lateral gene transfer of anion-conducting channel rhodopsins between green algae and giant viruses.</title>
        <authorList>
            <person name="Rozenberg A."/>
            <person name="Oppermann J."/>
            <person name="Wietek J."/>
            <person name="Fernandez Lahore R.G."/>
            <person name="Sandaa R.-A."/>
            <person name="Bratbak G."/>
            <person name="Hegemann P."/>
            <person name="Beja O."/>
        </authorList>
    </citation>
    <scope>NUCLEOTIDE SEQUENCE</scope>
    <source>
        <strain evidence="1">01B</strain>
    </source>
</reference>
<accession>A0A7M3UPD9</accession>
<dbReference type="EMBL" id="MT663543">
    <property type="protein sequence ID" value="QOI90624.1"/>
    <property type="molecule type" value="Genomic_DNA"/>
</dbReference>
<proteinExistence type="predicted"/>
<gene>
    <name evidence="1" type="ORF">HWQ62_00493</name>
</gene>
<name>A0A7M3UPD9_POV01</name>
<organism evidence="1">
    <name type="scientific">Pyramimonas orientalis virus</name>
    <name type="common">PoV01</name>
    <dbReference type="NCBI Taxonomy" id="455367"/>
    <lineage>
        <taxon>Viruses</taxon>
        <taxon>Varidnaviria</taxon>
        <taxon>Bamfordvirae</taxon>
        <taxon>Nucleocytoviricota</taxon>
        <taxon>Megaviricetes</taxon>
        <taxon>Imitervirales</taxon>
        <taxon>Allomimiviridae</taxon>
        <taxon>Heliosvirus</taxon>
        <taxon>Heliosvirus raunefjordenense</taxon>
    </lineage>
</organism>
<sequence>MYSVTHKSSSSMKVVPNYKRTKGSFERLAARLAKTKGFGVKVSNCC</sequence>
<protein>
    <submittedName>
        <fullName evidence="1">Uncharacterized protein</fullName>
    </submittedName>
</protein>